<feature type="region of interest" description="Disordered" evidence="1">
    <location>
        <begin position="75"/>
        <end position="119"/>
    </location>
</feature>
<dbReference type="Proteomes" id="UP000594836">
    <property type="component" value="Chromosome"/>
</dbReference>
<accession>A0A7Y2KSZ9</accession>
<dbReference type="Proteomes" id="UP000550136">
    <property type="component" value="Unassembled WGS sequence"/>
</dbReference>
<name>A0A7Y2KSZ9_SPHPI</name>
<dbReference type="AlphaFoldDB" id="A0A7Y2KSZ9"/>
<dbReference type="EMBL" id="CP065713">
    <property type="protein sequence ID" value="QPT08998.1"/>
    <property type="molecule type" value="Genomic_DNA"/>
</dbReference>
<proteinExistence type="predicted"/>
<evidence type="ECO:0000313" key="3">
    <source>
        <dbReference type="EMBL" id="QPT08998.1"/>
    </source>
</evidence>
<gene>
    <name evidence="2" type="ORF">HKX06_19255</name>
    <name evidence="3" type="ORF">I6G38_01290</name>
</gene>
<sequence length="119" mass="12998">MVAFHAEHIPLAGTPQRLLDGADAVDSIRIPTPAAQDRSLAPWPGIASRAGTHPSSLAPFVARQSIRKTIKTNCDARRTRLARPTGRRPEWHSDSDELPDADRSAPRRILSNLISTTMS</sequence>
<protein>
    <submittedName>
        <fullName evidence="2">Uncharacterized protein</fullName>
    </submittedName>
</protein>
<reference evidence="2 4" key="1">
    <citation type="submission" date="2020-05" db="EMBL/GenBank/DDBJ databases">
        <title>Draft Genome Sequences of Sphingomonas sp. Isolated from the International Space Station.</title>
        <authorList>
            <person name="Bijlani S."/>
            <person name="Singh N.K."/>
            <person name="Mason C.E."/>
            <person name="Wang C.C."/>
            <person name="Venkateswaran K."/>
        </authorList>
    </citation>
    <scope>NUCLEOTIDE SEQUENCE [LARGE SCALE GENOMIC DNA]</scope>
    <source>
        <strain evidence="2 4">FKI-L5-BR-P1</strain>
    </source>
</reference>
<dbReference type="EMBL" id="JABEOU010000057">
    <property type="protein sequence ID" value="NNG59493.1"/>
    <property type="molecule type" value="Genomic_DNA"/>
</dbReference>
<organism evidence="2 4">
    <name type="scientific">Sphingomonas paucimobilis</name>
    <name type="common">Pseudomonas paucimobilis</name>
    <dbReference type="NCBI Taxonomy" id="13689"/>
    <lineage>
        <taxon>Bacteria</taxon>
        <taxon>Pseudomonadati</taxon>
        <taxon>Pseudomonadota</taxon>
        <taxon>Alphaproteobacteria</taxon>
        <taxon>Sphingomonadales</taxon>
        <taxon>Sphingomonadaceae</taxon>
        <taxon>Sphingomonas</taxon>
    </lineage>
</organism>
<feature type="compositionally biased region" description="Basic and acidic residues" evidence="1">
    <location>
        <begin position="87"/>
        <end position="105"/>
    </location>
</feature>
<reference evidence="3 5" key="2">
    <citation type="submission" date="2020-12" db="EMBL/GenBank/DDBJ databases">
        <title>FDA dAtabase for Regulatory Grade micrObial Sequences (FDA-ARGOS): Supporting development and validation of Infectious Disease Dx tests.</title>
        <authorList>
            <person name="Sproer C."/>
            <person name="Gronow S."/>
            <person name="Severitt S."/>
            <person name="Schroder I."/>
            <person name="Tallon L."/>
            <person name="Sadzewicz L."/>
            <person name="Zhao X."/>
            <person name="Boylan J."/>
            <person name="Ott S."/>
            <person name="Bowen H."/>
            <person name="Vavikolanu K."/>
            <person name="Mehta A."/>
            <person name="Aluvathingal J."/>
            <person name="Nadendla S."/>
            <person name="Lowell S."/>
            <person name="Myers T."/>
            <person name="Yan Y."/>
            <person name="Sichtig H."/>
        </authorList>
    </citation>
    <scope>NUCLEOTIDE SEQUENCE [LARGE SCALE GENOMIC DNA]</scope>
    <source>
        <strain evidence="3 5">FDAARGOS_881</strain>
    </source>
</reference>
<evidence type="ECO:0000313" key="5">
    <source>
        <dbReference type="Proteomes" id="UP000594836"/>
    </source>
</evidence>
<evidence type="ECO:0000256" key="1">
    <source>
        <dbReference type="SAM" id="MobiDB-lite"/>
    </source>
</evidence>
<evidence type="ECO:0000313" key="2">
    <source>
        <dbReference type="EMBL" id="NNG59493.1"/>
    </source>
</evidence>
<evidence type="ECO:0000313" key="4">
    <source>
        <dbReference type="Proteomes" id="UP000550136"/>
    </source>
</evidence>